<feature type="transmembrane region" description="Helical" evidence="1">
    <location>
        <begin position="21"/>
        <end position="39"/>
    </location>
</feature>
<evidence type="ECO:0000313" key="2">
    <source>
        <dbReference type="EMBL" id="KJL38279.1"/>
    </source>
</evidence>
<feature type="transmembrane region" description="Helical" evidence="1">
    <location>
        <begin position="77"/>
        <end position="100"/>
    </location>
</feature>
<organism evidence="2 3">
    <name type="scientific">Microbacterium ginsengisoli</name>
    <dbReference type="NCBI Taxonomy" id="400772"/>
    <lineage>
        <taxon>Bacteria</taxon>
        <taxon>Bacillati</taxon>
        <taxon>Actinomycetota</taxon>
        <taxon>Actinomycetes</taxon>
        <taxon>Micrococcales</taxon>
        <taxon>Microbacteriaceae</taxon>
        <taxon>Microbacterium</taxon>
    </lineage>
</organism>
<name>A0A0F0M1U0_9MICO</name>
<keyword evidence="1" id="KW-0472">Membrane</keyword>
<keyword evidence="1" id="KW-0812">Transmembrane</keyword>
<proteinExistence type="predicted"/>
<dbReference type="EMBL" id="JYIY01000063">
    <property type="protein sequence ID" value="KJL38279.1"/>
    <property type="molecule type" value="Genomic_DNA"/>
</dbReference>
<keyword evidence="1" id="KW-1133">Transmembrane helix</keyword>
<dbReference type="STRING" id="400772.RR49_00791"/>
<dbReference type="Proteomes" id="UP000033451">
    <property type="component" value="Unassembled WGS sequence"/>
</dbReference>
<feature type="transmembrane region" description="Helical" evidence="1">
    <location>
        <begin position="45"/>
        <end position="65"/>
    </location>
</feature>
<gene>
    <name evidence="2" type="ORF">RR49_00791</name>
</gene>
<keyword evidence="3" id="KW-1185">Reference proteome</keyword>
<reference evidence="2 3" key="1">
    <citation type="submission" date="2015-02" db="EMBL/GenBank/DDBJ databases">
        <title>Draft genome sequences of ten Microbacterium spp. with emphasis on heavy metal contaminated environments.</title>
        <authorList>
            <person name="Corretto E."/>
        </authorList>
    </citation>
    <scope>NUCLEOTIDE SEQUENCE [LARGE SCALE GENOMIC DNA]</scope>
    <source>
        <strain evidence="2 3">DSM 18659</strain>
    </source>
</reference>
<dbReference type="AlphaFoldDB" id="A0A0F0M1U0"/>
<evidence type="ECO:0000256" key="1">
    <source>
        <dbReference type="SAM" id="Phobius"/>
    </source>
</evidence>
<accession>A0A0F0M1U0</accession>
<dbReference type="PATRIC" id="fig|400772.4.peg.820"/>
<evidence type="ECO:0000313" key="3">
    <source>
        <dbReference type="Proteomes" id="UP000033451"/>
    </source>
</evidence>
<protein>
    <submittedName>
        <fullName evidence="2">Uncharacterized protein</fullName>
    </submittedName>
</protein>
<comment type="caution">
    <text evidence="2">The sequence shown here is derived from an EMBL/GenBank/DDBJ whole genome shotgun (WGS) entry which is preliminary data.</text>
</comment>
<sequence length="101" mass="10360">MGENDRVSSPELAPPRSTAGIVTVWVVALVAGIVVSVLAPDGWRSAGIALVLAGCLVLSFVVQLVGGRPHRFIQRMAISVAGSFLILGAVSLVVAIVAVFP</sequence>